<dbReference type="RefSeq" id="WP_249902565.1">
    <property type="nucleotide sequence ID" value="NZ_JAMGBA010000001.1"/>
</dbReference>
<evidence type="ECO:0000313" key="15">
    <source>
        <dbReference type="EMBL" id="MCL6697184.1"/>
    </source>
</evidence>
<dbReference type="PIRSF" id="PIRSF039072">
    <property type="entry name" value="ATPase_subunit_beta"/>
    <property type="match status" value="1"/>
</dbReference>
<dbReference type="PROSITE" id="PS00152">
    <property type="entry name" value="ATPASE_ALPHA_BETA"/>
    <property type="match status" value="1"/>
</dbReference>
<dbReference type="InterPro" id="IPR027417">
    <property type="entry name" value="P-loop_NTPase"/>
</dbReference>
<dbReference type="Proteomes" id="UP001203410">
    <property type="component" value="Unassembled WGS sequence"/>
</dbReference>
<keyword evidence="9 12" id="KW-0472">Membrane</keyword>
<keyword evidence="12" id="KW-1003">Cell membrane</keyword>
<keyword evidence="5 12" id="KW-0375">Hydrogen ion transport</keyword>
<evidence type="ECO:0000256" key="9">
    <source>
        <dbReference type="ARBA" id="ARBA00023136"/>
    </source>
</evidence>
<accession>A0ABT0RQK0</accession>
<dbReference type="CDD" id="cd18115">
    <property type="entry name" value="ATP-synt_F1_beta_N"/>
    <property type="match status" value="1"/>
</dbReference>
<dbReference type="InterPro" id="IPR050053">
    <property type="entry name" value="ATPase_alpha/beta_chains"/>
</dbReference>
<dbReference type="SUPFAM" id="SSF47917">
    <property type="entry name" value="C-terminal domain of alpha and beta subunits of F1 ATP synthase"/>
    <property type="match status" value="1"/>
</dbReference>
<dbReference type="InterPro" id="IPR020003">
    <property type="entry name" value="ATPase_a/bsu_AS"/>
</dbReference>
<keyword evidence="7 12" id="KW-1278">Translocase</keyword>
<comment type="function">
    <text evidence="12">Produces ATP from ADP in the presence of a proton gradient across the membrane. The catalytic sites are hosted primarily by the beta subunits.</text>
</comment>
<dbReference type="Pfam" id="PF22919">
    <property type="entry name" value="ATP-synt_VA_C"/>
    <property type="match status" value="1"/>
</dbReference>
<keyword evidence="3 12" id="KW-0813">Transport</keyword>
<organism evidence="15 16">
    <name type="scientific">Sphingomonas caseinilyticus</name>
    <dbReference type="NCBI Taxonomy" id="2908205"/>
    <lineage>
        <taxon>Bacteria</taxon>
        <taxon>Pseudomonadati</taxon>
        <taxon>Pseudomonadota</taxon>
        <taxon>Alphaproteobacteria</taxon>
        <taxon>Sphingomonadales</taxon>
        <taxon>Sphingomonadaceae</taxon>
        <taxon>Sphingomonas</taxon>
    </lineage>
</organism>
<evidence type="ECO:0000256" key="1">
    <source>
        <dbReference type="ARBA" id="ARBA00004370"/>
    </source>
</evidence>
<comment type="subcellular location">
    <subcellularLocation>
        <location evidence="12">Cell membrane</location>
        <topology evidence="12">Peripheral membrane protein</topology>
    </subcellularLocation>
    <subcellularLocation>
        <location evidence="1">Membrane</location>
    </subcellularLocation>
</comment>
<comment type="catalytic activity">
    <reaction evidence="12">
        <text>ATP + H2O + 4 H(+)(in) = ADP + phosphate + 5 H(+)(out)</text>
        <dbReference type="Rhea" id="RHEA:57720"/>
        <dbReference type="ChEBI" id="CHEBI:15377"/>
        <dbReference type="ChEBI" id="CHEBI:15378"/>
        <dbReference type="ChEBI" id="CHEBI:30616"/>
        <dbReference type="ChEBI" id="CHEBI:43474"/>
        <dbReference type="ChEBI" id="CHEBI:456216"/>
        <dbReference type="EC" id="7.1.2.2"/>
    </reaction>
</comment>
<dbReference type="InterPro" id="IPR003593">
    <property type="entry name" value="AAA+_ATPase"/>
</dbReference>
<comment type="similarity">
    <text evidence="2 12">Belongs to the ATPase alpha/beta chains family.</text>
</comment>
<feature type="compositionally biased region" description="Low complexity" evidence="13">
    <location>
        <begin position="16"/>
        <end position="27"/>
    </location>
</feature>
<name>A0ABT0RQK0_9SPHN</name>
<evidence type="ECO:0000256" key="7">
    <source>
        <dbReference type="ARBA" id="ARBA00022967"/>
    </source>
</evidence>
<evidence type="ECO:0000256" key="4">
    <source>
        <dbReference type="ARBA" id="ARBA00022741"/>
    </source>
</evidence>
<dbReference type="InterPro" id="IPR055190">
    <property type="entry name" value="ATP-synt_VA_C"/>
</dbReference>
<dbReference type="Gene3D" id="1.10.1140.10">
    <property type="entry name" value="Bovine Mitochondrial F1-atpase, Atp Synthase Beta Chain, Chain D, domain 3"/>
    <property type="match status" value="1"/>
</dbReference>
<evidence type="ECO:0000256" key="8">
    <source>
        <dbReference type="ARBA" id="ARBA00023065"/>
    </source>
</evidence>
<dbReference type="InterPro" id="IPR000194">
    <property type="entry name" value="ATPase_F1/V1/A1_a/bsu_nucl-bd"/>
</dbReference>
<feature type="domain" description="AAA+ ATPase" evidence="14">
    <location>
        <begin position="170"/>
        <end position="360"/>
    </location>
</feature>
<dbReference type="PANTHER" id="PTHR15184:SF71">
    <property type="entry name" value="ATP SYNTHASE SUBUNIT BETA, MITOCHONDRIAL"/>
    <property type="match status" value="1"/>
</dbReference>
<dbReference type="Pfam" id="PF02874">
    <property type="entry name" value="ATP-synt_ab_N"/>
    <property type="match status" value="1"/>
</dbReference>
<dbReference type="EMBL" id="JAMGBA010000001">
    <property type="protein sequence ID" value="MCL6697184.1"/>
    <property type="molecule type" value="Genomic_DNA"/>
</dbReference>
<keyword evidence="10 12" id="KW-0139">CF(1)</keyword>
<dbReference type="SMART" id="SM00382">
    <property type="entry name" value="AAA"/>
    <property type="match status" value="1"/>
</dbReference>
<evidence type="ECO:0000256" key="2">
    <source>
        <dbReference type="ARBA" id="ARBA00008936"/>
    </source>
</evidence>
<dbReference type="SUPFAM" id="SSF52540">
    <property type="entry name" value="P-loop containing nucleoside triphosphate hydrolases"/>
    <property type="match status" value="1"/>
</dbReference>
<evidence type="ECO:0000256" key="6">
    <source>
        <dbReference type="ARBA" id="ARBA00022840"/>
    </source>
</evidence>
<dbReference type="InterPro" id="IPR024034">
    <property type="entry name" value="ATPase_F1/V1_b/a_C"/>
</dbReference>
<evidence type="ECO:0000259" key="14">
    <source>
        <dbReference type="SMART" id="SM00382"/>
    </source>
</evidence>
<dbReference type="InterPro" id="IPR036121">
    <property type="entry name" value="ATPase_F1/V1/A1_a/bsu_N_sf"/>
</dbReference>
<evidence type="ECO:0000256" key="13">
    <source>
        <dbReference type="SAM" id="MobiDB-lite"/>
    </source>
</evidence>
<keyword evidence="6 12" id="KW-0067">ATP-binding</keyword>
<protein>
    <recommendedName>
        <fullName evidence="12">ATP synthase subunit beta</fullName>
        <ecNumber evidence="12">7.1.2.2</ecNumber>
    </recommendedName>
    <alternativeName>
        <fullName evidence="12">ATP synthase F1 sector subunit beta</fullName>
    </alternativeName>
    <alternativeName>
        <fullName evidence="12">F-ATPase subunit beta</fullName>
    </alternativeName>
</protein>
<dbReference type="NCBIfam" id="TIGR01039">
    <property type="entry name" value="atpD"/>
    <property type="match status" value="1"/>
</dbReference>
<dbReference type="Gene3D" id="2.40.10.170">
    <property type="match status" value="1"/>
</dbReference>
<reference evidence="15 16" key="1">
    <citation type="submission" date="2022-05" db="EMBL/GenBank/DDBJ databases">
        <authorList>
            <person name="Jo J.-H."/>
            <person name="Im W.-T."/>
        </authorList>
    </citation>
    <scope>NUCLEOTIDE SEQUENCE [LARGE SCALE GENOMIC DNA]</scope>
    <source>
        <strain evidence="15 16">NSE70-1</strain>
    </source>
</reference>
<dbReference type="HAMAP" id="MF_01347">
    <property type="entry name" value="ATP_synth_beta_bact"/>
    <property type="match status" value="1"/>
</dbReference>
<dbReference type="Pfam" id="PF00006">
    <property type="entry name" value="ATP-synt_ab"/>
    <property type="match status" value="1"/>
</dbReference>
<dbReference type="PANTHER" id="PTHR15184">
    <property type="entry name" value="ATP SYNTHASE"/>
    <property type="match status" value="1"/>
</dbReference>
<evidence type="ECO:0000256" key="10">
    <source>
        <dbReference type="ARBA" id="ARBA00023196"/>
    </source>
</evidence>
<keyword evidence="8 12" id="KW-0406">Ion transport</keyword>
<dbReference type="CDD" id="cd18110">
    <property type="entry name" value="ATP-synt_F1_beta_C"/>
    <property type="match status" value="1"/>
</dbReference>
<feature type="region of interest" description="Disordered" evidence="13">
    <location>
        <begin position="1"/>
        <end position="27"/>
    </location>
</feature>
<evidence type="ECO:0000256" key="3">
    <source>
        <dbReference type="ARBA" id="ARBA00022448"/>
    </source>
</evidence>
<dbReference type="InterPro" id="IPR005722">
    <property type="entry name" value="ATP_synth_F1_bsu"/>
</dbReference>
<keyword evidence="16" id="KW-1185">Reference proteome</keyword>
<evidence type="ECO:0000256" key="5">
    <source>
        <dbReference type="ARBA" id="ARBA00022781"/>
    </source>
</evidence>
<dbReference type="EC" id="7.1.2.2" evidence="12"/>
<dbReference type="CDD" id="cd01133">
    <property type="entry name" value="F1-ATPase_beta_CD"/>
    <property type="match status" value="1"/>
</dbReference>
<dbReference type="InterPro" id="IPR004100">
    <property type="entry name" value="ATPase_F1/V1/A1_a/bsu_N"/>
</dbReference>
<evidence type="ECO:0000313" key="16">
    <source>
        <dbReference type="Proteomes" id="UP001203410"/>
    </source>
</evidence>
<proteinExistence type="inferred from homology"/>
<dbReference type="Gene3D" id="3.40.50.300">
    <property type="entry name" value="P-loop containing nucleotide triphosphate hydrolases"/>
    <property type="match status" value="1"/>
</dbReference>
<dbReference type="SUPFAM" id="SSF50615">
    <property type="entry name" value="N-terminal domain of alpha and beta subunits of F1 ATP synthase"/>
    <property type="match status" value="1"/>
</dbReference>
<keyword evidence="11 12" id="KW-0066">ATP synthesis</keyword>
<evidence type="ECO:0000256" key="11">
    <source>
        <dbReference type="ARBA" id="ARBA00023310"/>
    </source>
</evidence>
<gene>
    <name evidence="12 15" type="primary">atpD</name>
    <name evidence="15" type="ORF">LZ496_00060</name>
</gene>
<evidence type="ECO:0000256" key="12">
    <source>
        <dbReference type="HAMAP-Rule" id="MF_01347"/>
    </source>
</evidence>
<keyword evidence="4 12" id="KW-0547">Nucleotide-binding</keyword>
<sequence>MATAAEPKTRTKKAATKSAPAPTSPTTGGNIVGKVAQVIGAVVDVAFEGELPPILAALETDNGGQRLVLEVAQHLGENIVRTIAMDGTDGLTRGQQVTATGSQIQVPVGPMTLGRIMNVIGEPIDERGPIGSDKFAPIHADAPAFVDQSTEASILVTGIKVIDLLAPYAKGGKIGLFGGAGVGKTVLIQELINNIAKGHGGVSVFAGVGERTREGNDLYHEFLDAGVIAKDADGNPTPEGSKVALVFGQMNEPPGARARVALSGLTQAEYFRDQEGQDVLFFVDNIFRFTQAGSEVSALLGRIPSAVGYQPTLATDMGTLQERITSTNKGSITSVQAIYVPADDLTDPAPATSFAHLDATTTLSRAISELGIYPAVDPLDSTSRVLSAAIVGQEHYDVARAVQETLQKYKSLQDIIAILGMDELSEEDKLVVSRARKIQRFLSQPFHVAEVFTGIQGKFVQVEDTVASFKAVVSGEYDHLPEAAFYMVGGIEEAVAKAEKLAQGA</sequence>
<feature type="binding site" evidence="12">
    <location>
        <begin position="178"/>
        <end position="185"/>
    </location>
    <ligand>
        <name>ATP</name>
        <dbReference type="ChEBI" id="CHEBI:30616"/>
    </ligand>
</feature>
<comment type="caution">
    <text evidence="15">The sequence shown here is derived from an EMBL/GenBank/DDBJ whole genome shotgun (WGS) entry which is preliminary data.</text>
</comment>